<evidence type="ECO:0000313" key="2">
    <source>
        <dbReference type="EMBL" id="MCF3938269.1"/>
    </source>
</evidence>
<dbReference type="CDD" id="cd03024">
    <property type="entry name" value="DsbA_FrnE"/>
    <property type="match status" value="1"/>
</dbReference>
<keyword evidence="3" id="KW-1185">Reference proteome</keyword>
<evidence type="ECO:0000313" key="3">
    <source>
        <dbReference type="Proteomes" id="UP001108089"/>
    </source>
</evidence>
<dbReference type="PANTHER" id="PTHR13887:SF41">
    <property type="entry name" value="THIOREDOXIN SUPERFAMILY PROTEIN"/>
    <property type="match status" value="1"/>
</dbReference>
<gene>
    <name evidence="2" type="ORF">L1892_07740</name>
</gene>
<dbReference type="Gene3D" id="3.40.30.10">
    <property type="entry name" value="Glutaredoxin"/>
    <property type="match status" value="1"/>
</dbReference>
<dbReference type="Proteomes" id="UP001108089">
    <property type="component" value="Unassembled WGS sequence"/>
</dbReference>
<dbReference type="InterPro" id="IPR001853">
    <property type="entry name" value="DSBA-like_thioredoxin_dom"/>
</dbReference>
<name>A0ABS9DGC4_9ACTN</name>
<dbReference type="EMBL" id="JAKGCU010000004">
    <property type="protein sequence ID" value="MCF3938269.1"/>
    <property type="molecule type" value="Genomic_DNA"/>
</dbReference>
<dbReference type="SUPFAM" id="SSF52833">
    <property type="entry name" value="Thioredoxin-like"/>
    <property type="match status" value="1"/>
</dbReference>
<dbReference type="InterPro" id="IPR036249">
    <property type="entry name" value="Thioredoxin-like_sf"/>
</dbReference>
<reference evidence="2" key="1">
    <citation type="submission" date="2022-01" db="EMBL/GenBank/DDBJ databases">
        <title>Gordonia xiamenensis sp. nov., isolated from surface seawater in Xiamen.</title>
        <authorList>
            <person name="He Y.F."/>
        </authorList>
    </citation>
    <scope>NUCLEOTIDE SEQUENCE</scope>
    <source>
        <strain evidence="2">GW1C4-4</strain>
    </source>
</reference>
<feature type="domain" description="DSBA-like thioredoxin" evidence="1">
    <location>
        <begin position="5"/>
        <end position="209"/>
    </location>
</feature>
<proteinExistence type="predicted"/>
<accession>A0ABS9DGC4</accession>
<organism evidence="2 3">
    <name type="scientific">Gordonia tangerina</name>
    <dbReference type="NCBI Taxonomy" id="2911060"/>
    <lineage>
        <taxon>Bacteria</taxon>
        <taxon>Bacillati</taxon>
        <taxon>Actinomycetota</taxon>
        <taxon>Actinomycetes</taxon>
        <taxon>Mycobacteriales</taxon>
        <taxon>Gordoniaceae</taxon>
        <taxon>Gordonia</taxon>
    </lineage>
</organism>
<sequence length="239" mass="25849">MTVAVDIWTDINCPFCYLGKRRFELALAEFAHRDEITVVHRSFELDPTIPAGTSGTVEEHIAHKYGIPVEQAQANERGIAAQAAEIDLPYQAGGRDYGNSFDMHRLLHLAAAHGKQDVMLDGLYAGNFADPSPVFGDRERLVAIAVSAGLDESEVRSTLDDPEAYADDVRRDEQQARELGVTGVPFFVFGGKYAVSGAQPTETFARALQLAWEERPVTIVGDQDAAACGPDGCAVPSPS</sequence>
<protein>
    <submittedName>
        <fullName evidence="2">DsbA family oxidoreductase</fullName>
    </submittedName>
</protein>
<dbReference type="Pfam" id="PF01323">
    <property type="entry name" value="DSBA"/>
    <property type="match status" value="1"/>
</dbReference>
<comment type="caution">
    <text evidence="2">The sequence shown here is derived from an EMBL/GenBank/DDBJ whole genome shotgun (WGS) entry which is preliminary data.</text>
</comment>
<evidence type="ECO:0000259" key="1">
    <source>
        <dbReference type="Pfam" id="PF01323"/>
    </source>
</evidence>
<dbReference type="PANTHER" id="PTHR13887">
    <property type="entry name" value="GLUTATHIONE S-TRANSFERASE KAPPA"/>
    <property type="match status" value="1"/>
</dbReference>
<dbReference type="RefSeq" id="WP_235722993.1">
    <property type="nucleotide sequence ID" value="NZ_JAKGCU010000004.1"/>
</dbReference>